<protein>
    <submittedName>
        <fullName evidence="1">Uncharacterized protein</fullName>
    </submittedName>
</protein>
<proteinExistence type="predicted"/>
<accession>A0A0F3NJK2</accession>
<organism evidence="1 2">
    <name type="scientific">Anaplasma phagocytophilum str. ApNP</name>
    <dbReference type="NCBI Taxonomy" id="1359153"/>
    <lineage>
        <taxon>Bacteria</taxon>
        <taxon>Pseudomonadati</taxon>
        <taxon>Pseudomonadota</taxon>
        <taxon>Alphaproteobacteria</taxon>
        <taxon>Rickettsiales</taxon>
        <taxon>Anaplasmataceae</taxon>
        <taxon>Anaplasma</taxon>
        <taxon>phagocytophilum group</taxon>
    </lineage>
</organism>
<dbReference type="EMBL" id="LANW01000001">
    <property type="protein sequence ID" value="KJV67961.1"/>
    <property type="molecule type" value="Genomic_DNA"/>
</dbReference>
<comment type="caution">
    <text evidence="1">The sequence shown here is derived from an EMBL/GenBank/DDBJ whole genome shotgun (WGS) entry which is preliminary data.</text>
</comment>
<reference evidence="1 2" key="1">
    <citation type="submission" date="2015-01" db="EMBL/GenBank/DDBJ databases">
        <title>Genome Sequencing of Rickettsiales.</title>
        <authorList>
            <person name="Daugherty S.C."/>
            <person name="Su Q."/>
            <person name="Abolude K."/>
            <person name="Beier-Sexton M."/>
            <person name="Carlyon J.A."/>
            <person name="Carter R."/>
            <person name="Day N.P."/>
            <person name="Dumler S.J."/>
            <person name="Dyachenko V."/>
            <person name="Godinez A."/>
            <person name="Kurtti T.J."/>
            <person name="Lichay M."/>
            <person name="Mullins K.E."/>
            <person name="Ott S."/>
            <person name="Pappas-Brown V."/>
            <person name="Paris D.H."/>
            <person name="Patel P."/>
            <person name="Richards A.L."/>
            <person name="Sadzewicz L."/>
            <person name="Sears K."/>
            <person name="Seidman D."/>
            <person name="Sengamalay N."/>
            <person name="Stenos J."/>
            <person name="Tallon L.J."/>
            <person name="Vincent G."/>
            <person name="Fraser C.M."/>
            <person name="Munderloh U."/>
            <person name="Dunning-Hotopp J.C."/>
        </authorList>
    </citation>
    <scope>NUCLEOTIDE SEQUENCE [LARGE SCALE GENOMIC DNA]</scope>
    <source>
        <strain evidence="1 2">ApNP</strain>
    </source>
</reference>
<evidence type="ECO:0000313" key="1">
    <source>
        <dbReference type="EMBL" id="KJV67961.1"/>
    </source>
</evidence>
<dbReference type="AlphaFoldDB" id="A0A0F3NJK2"/>
<sequence>MGILSFVQGKTKVLDVQTLLFLENMTDLITRFPNALTENAPIIANYPFATKAINGL</sequence>
<dbReference type="Proteomes" id="UP000033385">
    <property type="component" value="Unassembled WGS sequence"/>
</dbReference>
<name>A0A0F3NJK2_ANAPH</name>
<gene>
    <name evidence="1" type="ORF">APHNP_1279</name>
</gene>
<dbReference type="PATRIC" id="fig|1359153.3.peg.1312"/>
<evidence type="ECO:0000313" key="2">
    <source>
        <dbReference type="Proteomes" id="UP000033385"/>
    </source>
</evidence>